<evidence type="ECO:0000313" key="2">
    <source>
        <dbReference type="EMBL" id="KHJ94720.1"/>
    </source>
</evidence>
<name>A0A0B1TH53_OESDE</name>
<dbReference type="AlphaFoldDB" id="A0A0B1TH53"/>
<feature type="transmembrane region" description="Helical" evidence="1">
    <location>
        <begin position="12"/>
        <end position="33"/>
    </location>
</feature>
<protein>
    <submittedName>
        <fullName evidence="2">Uncharacterized protein</fullName>
    </submittedName>
</protein>
<keyword evidence="3" id="KW-1185">Reference proteome</keyword>
<keyword evidence="1" id="KW-0812">Transmembrane</keyword>
<organism evidence="2 3">
    <name type="scientific">Oesophagostomum dentatum</name>
    <name type="common">Nodular worm</name>
    <dbReference type="NCBI Taxonomy" id="61180"/>
    <lineage>
        <taxon>Eukaryota</taxon>
        <taxon>Metazoa</taxon>
        <taxon>Ecdysozoa</taxon>
        <taxon>Nematoda</taxon>
        <taxon>Chromadorea</taxon>
        <taxon>Rhabditida</taxon>
        <taxon>Rhabditina</taxon>
        <taxon>Rhabditomorpha</taxon>
        <taxon>Strongyloidea</taxon>
        <taxon>Strongylidae</taxon>
        <taxon>Oesophagostomum</taxon>
    </lineage>
</organism>
<feature type="transmembrane region" description="Helical" evidence="1">
    <location>
        <begin position="94"/>
        <end position="115"/>
    </location>
</feature>
<sequence>MLTASSIVPPINYTLAICGIVSLCLACSIFDFIVMKEMYYTVPDMKILIRTDLFPWFCGTSTLCLLVSSLAILASNAPMAVQNYAYNFPQLTSFLHGVLLSASSVLCAFCTFLAMQTSEEVGKFAFKASPRQFQDASHWYFVRLRASALFPAVLRSDHIMDDLSVKIPCFLAKTPTI</sequence>
<reference evidence="2 3" key="1">
    <citation type="submission" date="2014-03" db="EMBL/GenBank/DDBJ databases">
        <title>Draft genome of the hookworm Oesophagostomum dentatum.</title>
        <authorList>
            <person name="Mitreva M."/>
        </authorList>
    </citation>
    <scope>NUCLEOTIDE SEQUENCE [LARGE SCALE GENOMIC DNA]</scope>
    <source>
        <strain evidence="2 3">OD-Hann</strain>
    </source>
</reference>
<accession>A0A0B1TH53</accession>
<dbReference type="EMBL" id="KN550221">
    <property type="protein sequence ID" value="KHJ94720.1"/>
    <property type="molecule type" value="Genomic_DNA"/>
</dbReference>
<gene>
    <name evidence="2" type="ORF">OESDEN_05346</name>
</gene>
<dbReference type="Proteomes" id="UP000053660">
    <property type="component" value="Unassembled WGS sequence"/>
</dbReference>
<proteinExistence type="predicted"/>
<feature type="transmembrane region" description="Helical" evidence="1">
    <location>
        <begin position="53"/>
        <end position="74"/>
    </location>
</feature>
<evidence type="ECO:0000313" key="3">
    <source>
        <dbReference type="Proteomes" id="UP000053660"/>
    </source>
</evidence>
<keyword evidence="1" id="KW-0472">Membrane</keyword>
<keyword evidence="1" id="KW-1133">Transmembrane helix</keyword>
<dbReference type="OrthoDB" id="5867138at2759"/>
<evidence type="ECO:0000256" key="1">
    <source>
        <dbReference type="SAM" id="Phobius"/>
    </source>
</evidence>